<name>A0A0N4YXT6_NIPBR</name>
<reference evidence="4" key="1">
    <citation type="submission" date="2017-02" db="UniProtKB">
        <authorList>
            <consortium name="WormBaseParasite"/>
        </authorList>
    </citation>
    <scope>IDENTIFICATION</scope>
</reference>
<dbReference type="EMBL" id="UYSL01027330">
    <property type="protein sequence ID" value="VDL86616.1"/>
    <property type="molecule type" value="Genomic_DNA"/>
</dbReference>
<dbReference type="PANTHER" id="PTHR11814">
    <property type="entry name" value="SULFATE TRANSPORTER"/>
    <property type="match status" value="1"/>
</dbReference>
<dbReference type="AlphaFoldDB" id="A0A0N4YXT6"/>
<protein>
    <submittedName>
        <fullName evidence="4">Sulfate_transp domain-containing protein</fullName>
    </submittedName>
</protein>
<dbReference type="WBParaSite" id="NBR_0002205801-mRNA-1">
    <property type="protein sequence ID" value="NBR_0002205801-mRNA-1"/>
    <property type="gene ID" value="NBR_0002205801"/>
</dbReference>
<accession>A0A0N4YXT6</accession>
<feature type="compositionally biased region" description="Basic and acidic residues" evidence="1">
    <location>
        <begin position="17"/>
        <end position="28"/>
    </location>
</feature>
<evidence type="ECO:0000313" key="2">
    <source>
        <dbReference type="EMBL" id="VDL86616.1"/>
    </source>
</evidence>
<proteinExistence type="predicted"/>
<dbReference type="GO" id="GO:0016020">
    <property type="term" value="C:membrane"/>
    <property type="evidence" value="ECO:0007669"/>
    <property type="project" value="InterPro"/>
</dbReference>
<evidence type="ECO:0000256" key="1">
    <source>
        <dbReference type="SAM" id="MobiDB-lite"/>
    </source>
</evidence>
<evidence type="ECO:0000313" key="3">
    <source>
        <dbReference type="Proteomes" id="UP000271162"/>
    </source>
</evidence>
<dbReference type="STRING" id="27835.A0A0N4YXT6"/>
<reference evidence="2 3" key="2">
    <citation type="submission" date="2018-11" db="EMBL/GenBank/DDBJ databases">
        <authorList>
            <consortium name="Pathogen Informatics"/>
        </authorList>
    </citation>
    <scope>NUCLEOTIDE SEQUENCE [LARGE SCALE GENOMIC DNA]</scope>
</reference>
<organism evidence="4">
    <name type="scientific">Nippostrongylus brasiliensis</name>
    <name type="common">Rat hookworm</name>
    <dbReference type="NCBI Taxonomy" id="27835"/>
    <lineage>
        <taxon>Eukaryota</taxon>
        <taxon>Metazoa</taxon>
        <taxon>Ecdysozoa</taxon>
        <taxon>Nematoda</taxon>
        <taxon>Chromadorea</taxon>
        <taxon>Rhabditida</taxon>
        <taxon>Rhabditina</taxon>
        <taxon>Rhabditomorpha</taxon>
        <taxon>Strongyloidea</taxon>
        <taxon>Heligmosomidae</taxon>
        <taxon>Nippostrongylus</taxon>
    </lineage>
</organism>
<feature type="region of interest" description="Disordered" evidence="1">
    <location>
        <begin position="16"/>
        <end position="42"/>
    </location>
</feature>
<dbReference type="Proteomes" id="UP000271162">
    <property type="component" value="Unassembled WGS sequence"/>
</dbReference>
<dbReference type="GO" id="GO:0055085">
    <property type="term" value="P:transmembrane transport"/>
    <property type="evidence" value="ECO:0007669"/>
    <property type="project" value="InterPro"/>
</dbReference>
<sequence>MVSNNCKYDWAYQSSTADDKKDDGDRRVNGNSEKSSKRRPSPLQLLTSLMPILHWLPNYKWKEYFSGDLIAGLTVGIMHVPQGA</sequence>
<dbReference type="InterPro" id="IPR001902">
    <property type="entry name" value="SLC26A/SulP_fam"/>
</dbReference>
<evidence type="ECO:0000313" key="4">
    <source>
        <dbReference type="WBParaSite" id="NBR_0002205801-mRNA-1"/>
    </source>
</evidence>
<keyword evidence="3" id="KW-1185">Reference proteome</keyword>
<gene>
    <name evidence="2" type="ORF">NBR_LOCUS22059</name>
</gene>